<name>A0A5C5YGH7_9BACT</name>
<keyword evidence="1" id="KW-0732">Signal</keyword>
<dbReference type="GO" id="GO:0000272">
    <property type="term" value="P:polysaccharide catabolic process"/>
    <property type="evidence" value="ECO:0007669"/>
    <property type="project" value="InterPro"/>
</dbReference>
<dbReference type="AlphaFoldDB" id="A0A5C5YGH7"/>
<dbReference type="OrthoDB" id="5240929at2"/>
<dbReference type="GO" id="GO:0004553">
    <property type="term" value="F:hydrolase activity, hydrolyzing O-glycosyl compounds"/>
    <property type="evidence" value="ECO:0007669"/>
    <property type="project" value="InterPro"/>
</dbReference>
<keyword evidence="3" id="KW-1185">Reference proteome</keyword>
<dbReference type="SUPFAM" id="SSF63446">
    <property type="entry name" value="Type I dockerin domain"/>
    <property type="match status" value="1"/>
</dbReference>
<dbReference type="RefSeq" id="WP_146588901.1">
    <property type="nucleotide sequence ID" value="NZ_SJPO01000008.1"/>
</dbReference>
<gene>
    <name evidence="2" type="ORF">Pla123a_33130</name>
</gene>
<dbReference type="Pfam" id="PF00404">
    <property type="entry name" value="Dockerin_1"/>
    <property type="match status" value="1"/>
</dbReference>
<evidence type="ECO:0000313" key="2">
    <source>
        <dbReference type="EMBL" id="TWT74490.1"/>
    </source>
</evidence>
<comment type="caution">
    <text evidence="2">The sequence shown here is derived from an EMBL/GenBank/DDBJ whole genome shotgun (WGS) entry which is preliminary data.</text>
</comment>
<proteinExistence type="predicted"/>
<sequence precursor="true">MPRICLTAAILLLVCRAAFGVTLSPGDFLVAQRGGWSVVSSVTGESDEAALPFTYRRVQGMEIASSGSIFIGQPNGLITRINPTSGKSLSGVVPGVVDYVDGFALLDDETLLISDSGKLFTWEFLSNSTTELDVGLMTSFGVARADNGDLLVEGYEQLEGSDGSVSLGRQGVFRLGLDSLTPELVLEATPPGVSYGAWVETRSDGKFYTLERNARDIVLADPATGEQSVVFAYLEYYGLVTDMAVGPDDKLWILISSQYYYLDDDGNLVWPGDWPTSTHFAIAAVPGDYVDPQTPIPADINGDGSVDAKDYAAWTSQYGWRLSRGSGTFGTTANAADVNSDYYVDAADYTIWRDAVSGGVSHSGIPEPRTIVLTILSSIPCLAQRRRPSNISTIPPLMF</sequence>
<dbReference type="SUPFAM" id="SSF63829">
    <property type="entry name" value="Calcium-dependent phosphotriesterase"/>
    <property type="match status" value="1"/>
</dbReference>
<dbReference type="Gene3D" id="1.10.1330.10">
    <property type="entry name" value="Dockerin domain"/>
    <property type="match status" value="1"/>
</dbReference>
<dbReference type="InterPro" id="IPR036439">
    <property type="entry name" value="Dockerin_dom_sf"/>
</dbReference>
<dbReference type="Proteomes" id="UP000318478">
    <property type="component" value="Unassembled WGS sequence"/>
</dbReference>
<protein>
    <recommendedName>
        <fullName evidence="4">Dockerin domain-containing protein</fullName>
    </recommendedName>
</protein>
<dbReference type="EMBL" id="SJPO01000008">
    <property type="protein sequence ID" value="TWT74490.1"/>
    <property type="molecule type" value="Genomic_DNA"/>
</dbReference>
<dbReference type="InterPro" id="IPR002105">
    <property type="entry name" value="Dockerin_1_rpt"/>
</dbReference>
<dbReference type="PROSITE" id="PS00018">
    <property type="entry name" value="EF_HAND_1"/>
    <property type="match status" value="1"/>
</dbReference>
<reference evidence="2 3" key="1">
    <citation type="submission" date="2019-02" db="EMBL/GenBank/DDBJ databases">
        <title>Deep-cultivation of Planctomycetes and their phenomic and genomic characterization uncovers novel biology.</title>
        <authorList>
            <person name="Wiegand S."/>
            <person name="Jogler M."/>
            <person name="Boedeker C."/>
            <person name="Pinto D."/>
            <person name="Vollmers J."/>
            <person name="Rivas-Marin E."/>
            <person name="Kohn T."/>
            <person name="Peeters S.H."/>
            <person name="Heuer A."/>
            <person name="Rast P."/>
            <person name="Oberbeckmann S."/>
            <person name="Bunk B."/>
            <person name="Jeske O."/>
            <person name="Meyerdierks A."/>
            <person name="Storesund J.E."/>
            <person name="Kallscheuer N."/>
            <person name="Luecker S."/>
            <person name="Lage O.M."/>
            <person name="Pohl T."/>
            <person name="Merkel B.J."/>
            <person name="Hornburger P."/>
            <person name="Mueller R.-W."/>
            <person name="Bruemmer F."/>
            <person name="Labrenz M."/>
            <person name="Spormann A.M."/>
            <person name="Op Den Camp H."/>
            <person name="Overmann J."/>
            <person name="Amann R."/>
            <person name="Jetten M.S.M."/>
            <person name="Mascher T."/>
            <person name="Medema M.H."/>
            <person name="Devos D.P."/>
            <person name="Kaster A.-K."/>
            <person name="Ovreas L."/>
            <person name="Rohde M."/>
            <person name="Galperin M.Y."/>
            <person name="Jogler C."/>
        </authorList>
    </citation>
    <scope>NUCLEOTIDE SEQUENCE [LARGE SCALE GENOMIC DNA]</scope>
    <source>
        <strain evidence="2 3">Pla123a</strain>
    </source>
</reference>
<evidence type="ECO:0000256" key="1">
    <source>
        <dbReference type="SAM" id="SignalP"/>
    </source>
</evidence>
<feature type="signal peptide" evidence="1">
    <location>
        <begin position="1"/>
        <end position="20"/>
    </location>
</feature>
<dbReference type="InterPro" id="IPR018247">
    <property type="entry name" value="EF_Hand_1_Ca_BS"/>
</dbReference>
<evidence type="ECO:0000313" key="3">
    <source>
        <dbReference type="Proteomes" id="UP000318478"/>
    </source>
</evidence>
<feature type="chain" id="PRO_5022973928" description="Dockerin domain-containing protein" evidence="1">
    <location>
        <begin position="21"/>
        <end position="399"/>
    </location>
</feature>
<evidence type="ECO:0008006" key="4">
    <source>
        <dbReference type="Google" id="ProtNLM"/>
    </source>
</evidence>
<organism evidence="2 3">
    <name type="scientific">Posidoniimonas polymericola</name>
    <dbReference type="NCBI Taxonomy" id="2528002"/>
    <lineage>
        <taxon>Bacteria</taxon>
        <taxon>Pseudomonadati</taxon>
        <taxon>Planctomycetota</taxon>
        <taxon>Planctomycetia</taxon>
        <taxon>Pirellulales</taxon>
        <taxon>Lacipirellulaceae</taxon>
        <taxon>Posidoniimonas</taxon>
    </lineage>
</organism>
<accession>A0A5C5YGH7</accession>